<keyword evidence="5" id="KW-0458">Lysosome</keyword>
<evidence type="ECO:0000256" key="2">
    <source>
        <dbReference type="ARBA" id="ARBA00005433"/>
    </source>
</evidence>
<keyword evidence="4" id="KW-0472">Membrane</keyword>
<evidence type="ECO:0000313" key="7">
    <source>
        <dbReference type="RefSeq" id="XP_065653287.1"/>
    </source>
</evidence>
<organism evidence="6 7">
    <name type="scientific">Hydra vulgaris</name>
    <name type="common">Hydra</name>
    <name type="synonym">Hydra attenuata</name>
    <dbReference type="NCBI Taxonomy" id="6087"/>
    <lineage>
        <taxon>Eukaryota</taxon>
        <taxon>Metazoa</taxon>
        <taxon>Cnidaria</taxon>
        <taxon>Hydrozoa</taxon>
        <taxon>Hydroidolina</taxon>
        <taxon>Anthoathecata</taxon>
        <taxon>Aplanulata</taxon>
        <taxon>Hydridae</taxon>
        <taxon>Hydra</taxon>
    </lineage>
</organism>
<sequence length="100" mass="11152">MSSVYKNVEVKVKINERLTAALVDSGKLSQAVTKSSKTREVLQQTIKRFVLLDNVVLNTYETLNLIDKTMERLSDQAVSIDVGLQSIEGVKTKLDSILKI</sequence>
<dbReference type="GeneID" id="136080491"/>
<proteinExistence type="inferred from homology"/>
<comment type="subcellular location">
    <subcellularLocation>
        <location evidence="1">Lysosome membrane</location>
    </subcellularLocation>
</comment>
<keyword evidence="6" id="KW-1185">Reference proteome</keyword>
<dbReference type="Pfam" id="PF16088">
    <property type="entry name" value="BORCS7"/>
    <property type="match status" value="1"/>
</dbReference>
<dbReference type="InterPro" id="IPR032143">
    <property type="entry name" value="BORCS7"/>
</dbReference>
<dbReference type="Proteomes" id="UP001652625">
    <property type="component" value="Chromosome 05"/>
</dbReference>
<reference evidence="7" key="1">
    <citation type="submission" date="2025-08" db="UniProtKB">
        <authorList>
            <consortium name="RefSeq"/>
        </authorList>
    </citation>
    <scope>IDENTIFICATION</scope>
</reference>
<evidence type="ECO:0000256" key="3">
    <source>
        <dbReference type="ARBA" id="ARBA00022295"/>
    </source>
</evidence>
<evidence type="ECO:0000256" key="1">
    <source>
        <dbReference type="ARBA" id="ARBA00004656"/>
    </source>
</evidence>
<name>A0ABM4BVQ8_HYDVU</name>
<dbReference type="RefSeq" id="XP_065653287.1">
    <property type="nucleotide sequence ID" value="XM_065797215.1"/>
</dbReference>
<evidence type="ECO:0000313" key="6">
    <source>
        <dbReference type="Proteomes" id="UP001652625"/>
    </source>
</evidence>
<accession>A0ABM4BVQ8</accession>
<gene>
    <name evidence="7" type="primary">LOC136080491</name>
</gene>
<evidence type="ECO:0000256" key="4">
    <source>
        <dbReference type="ARBA" id="ARBA00023136"/>
    </source>
</evidence>
<protein>
    <recommendedName>
        <fullName evidence="3">BLOC-1-related complex subunit 7</fullName>
    </recommendedName>
</protein>
<evidence type="ECO:0000256" key="5">
    <source>
        <dbReference type="ARBA" id="ARBA00023228"/>
    </source>
</evidence>
<comment type="similarity">
    <text evidence="2">Belongs to the BORCS7 family.</text>
</comment>